<evidence type="ECO:0000256" key="4">
    <source>
        <dbReference type="ARBA" id="ARBA00022692"/>
    </source>
</evidence>
<dbReference type="FunFam" id="2.60.40.60:FF:000006">
    <property type="entry name" value="Protocadherin alpha 2"/>
    <property type="match status" value="1"/>
</dbReference>
<evidence type="ECO:0000313" key="17">
    <source>
        <dbReference type="Proteomes" id="UP001591681"/>
    </source>
</evidence>
<keyword evidence="4 13" id="KW-0812">Transmembrane</keyword>
<dbReference type="FunFam" id="2.60.40.60:FF:000002">
    <property type="entry name" value="Protocadherin alpha 2"/>
    <property type="match status" value="1"/>
</dbReference>
<feature type="chain" id="PRO_5044755243" description="Cadherin domain-containing protein" evidence="14">
    <location>
        <begin position="26"/>
        <end position="810"/>
    </location>
</feature>
<dbReference type="Gene3D" id="2.60.40.60">
    <property type="entry name" value="Cadherins"/>
    <property type="match status" value="6"/>
</dbReference>
<keyword evidence="10 13" id="KW-0472">Membrane</keyword>
<proteinExistence type="predicted"/>
<dbReference type="FunFam" id="2.60.40.60:FF:000001">
    <property type="entry name" value="Protocadherin alpha 2"/>
    <property type="match status" value="1"/>
</dbReference>
<organism evidence="16 17">
    <name type="scientific">Coilia grayii</name>
    <name type="common">Gray's grenadier anchovy</name>
    <dbReference type="NCBI Taxonomy" id="363190"/>
    <lineage>
        <taxon>Eukaryota</taxon>
        <taxon>Metazoa</taxon>
        <taxon>Chordata</taxon>
        <taxon>Craniata</taxon>
        <taxon>Vertebrata</taxon>
        <taxon>Euteleostomi</taxon>
        <taxon>Actinopterygii</taxon>
        <taxon>Neopterygii</taxon>
        <taxon>Teleostei</taxon>
        <taxon>Clupei</taxon>
        <taxon>Clupeiformes</taxon>
        <taxon>Clupeoidei</taxon>
        <taxon>Engraulidae</taxon>
        <taxon>Coilinae</taxon>
        <taxon>Coilia</taxon>
    </lineage>
</organism>
<evidence type="ECO:0000313" key="16">
    <source>
        <dbReference type="EMBL" id="KAL2077296.1"/>
    </source>
</evidence>
<dbReference type="InterPro" id="IPR002126">
    <property type="entry name" value="Cadherin-like_dom"/>
</dbReference>
<evidence type="ECO:0000256" key="8">
    <source>
        <dbReference type="ARBA" id="ARBA00022889"/>
    </source>
</evidence>
<dbReference type="InterPro" id="IPR050174">
    <property type="entry name" value="Protocadherin/Cadherin-CA"/>
</dbReference>
<evidence type="ECO:0000256" key="1">
    <source>
        <dbReference type="ARBA" id="ARBA00003436"/>
    </source>
</evidence>
<keyword evidence="7 12" id="KW-0106">Calcium</keyword>
<dbReference type="PANTHER" id="PTHR24028">
    <property type="entry name" value="CADHERIN-87A"/>
    <property type="match status" value="1"/>
</dbReference>
<dbReference type="PRINTS" id="PR00205">
    <property type="entry name" value="CADHERIN"/>
</dbReference>
<dbReference type="InterPro" id="IPR032455">
    <property type="entry name" value="Cadherin_C"/>
</dbReference>
<dbReference type="AlphaFoldDB" id="A0ABD1ISU0"/>
<feature type="transmembrane region" description="Helical" evidence="13">
    <location>
        <begin position="683"/>
        <end position="708"/>
    </location>
</feature>
<dbReference type="PROSITE" id="PS50268">
    <property type="entry name" value="CADHERIN_2"/>
    <property type="match status" value="6"/>
</dbReference>
<dbReference type="PANTHER" id="PTHR24028:SF296">
    <property type="entry name" value="PROTOCADHERIN 1 GAMMA 11 PRECURSOR-RELATED"/>
    <property type="match status" value="1"/>
</dbReference>
<dbReference type="Proteomes" id="UP001591681">
    <property type="component" value="Unassembled WGS sequence"/>
</dbReference>
<dbReference type="SMART" id="SM00112">
    <property type="entry name" value="CA"/>
    <property type="match status" value="6"/>
</dbReference>
<dbReference type="GO" id="GO:0005509">
    <property type="term" value="F:calcium ion binding"/>
    <property type="evidence" value="ECO:0007669"/>
    <property type="project" value="UniProtKB-UniRule"/>
</dbReference>
<evidence type="ECO:0000259" key="15">
    <source>
        <dbReference type="PROSITE" id="PS50268"/>
    </source>
</evidence>
<accession>A0ABD1ISU0</accession>
<keyword evidence="5 14" id="KW-0732">Signal</keyword>
<feature type="domain" description="Cadherin" evidence="15">
    <location>
        <begin position="130"/>
        <end position="238"/>
    </location>
</feature>
<dbReference type="InterPro" id="IPR020894">
    <property type="entry name" value="Cadherin_CS"/>
</dbReference>
<comment type="function">
    <text evidence="1">Potential calcium-dependent cell-adhesion protein. May be involved in the establishment and maintenance of specific neuronal connections in the brain.</text>
</comment>
<evidence type="ECO:0000256" key="10">
    <source>
        <dbReference type="ARBA" id="ARBA00023136"/>
    </source>
</evidence>
<evidence type="ECO:0000256" key="9">
    <source>
        <dbReference type="ARBA" id="ARBA00022989"/>
    </source>
</evidence>
<dbReference type="Pfam" id="PF16492">
    <property type="entry name" value="Cadherin_C_2"/>
    <property type="match status" value="1"/>
</dbReference>
<evidence type="ECO:0000256" key="6">
    <source>
        <dbReference type="ARBA" id="ARBA00022737"/>
    </source>
</evidence>
<keyword evidence="3" id="KW-1003">Cell membrane</keyword>
<dbReference type="FunFam" id="2.60.40.60:FF:000129">
    <property type="entry name" value="protocadherin alpha-C2 isoform X1"/>
    <property type="match status" value="1"/>
</dbReference>
<keyword evidence="11" id="KW-0325">Glycoprotein</keyword>
<dbReference type="Pfam" id="PF00028">
    <property type="entry name" value="Cadherin"/>
    <property type="match status" value="5"/>
</dbReference>
<sequence>MCDRTIARQVHLLLMFALSISSIHGQISYSIPEEMTKGSVVGNIAQDLGLDLKRFKSGKARIYTGDNTEYIEMNRERGVLLIKERIDREALCGQTTPCALHFQVILENPMEFYSATVEILDVNDNAPTFKKNQMKFKISESALPGARFVLEKAVDSDIGTNGLQSYTIHPTENFALKLQNEANGGKTVEIVLQKPLDRESKEHITLILTAIDGGDPRLSGTAEILITVLDANDNAPVFTQAIYKATITENAPKGTLIATLTATDADFGSYGKISYSLTNNADDIFEMFEINETDGELRLIGEVDYEKAQHLELHIQASDEGGLTDSAKVIIDVVDTNDNKPVINIMSKSPLLSEDSKPGTVITIINIQDQDSGENGKVHCLMDEDMPFTLKSTSNNFFSLVTDGNLDREKNPSYNISVTCYDEGVPSLSSSVSLTLQISDVNDNAPVFEKNVYEAFVLENNSPGLSVFSVKASDIDWNQNSRISYIMEESMVNGVPVSSFVSVNAESGVIHAVRSFDYEQIKDFSFHIKAQDGGSPPLTSSVSVKIIIQDQNDNAPQILYPVQSSNSLVAEMVPRSADVGYLVTKVVAIDVDSGQNAWLSYKLQKATDRALFEVGAQNGEIRTIRQVTDKDVVKQKLVVVVEDNGQPSRSATVNINVALADSFPEVLSEFSDFTHDSEYTDNLTFYLVVALAVVSFLFIVSIIAILSVKCYRWRRERMFYKSNANLPVIPYYPPLYADVGGTGTLRHVYNYEVCRTTDSRKSDQKYGRSCSQSIISLDNSGTLPHAQRENLISEDFDDKVSHDFMKLHLL</sequence>
<feature type="domain" description="Cadherin" evidence="15">
    <location>
        <begin position="573"/>
        <end position="670"/>
    </location>
</feature>
<comment type="subcellular location">
    <subcellularLocation>
        <location evidence="2">Cell membrane</location>
        <topology evidence="2">Single-pass type I membrane protein</topology>
    </subcellularLocation>
</comment>
<dbReference type="SUPFAM" id="SSF49313">
    <property type="entry name" value="Cadherin-like"/>
    <property type="match status" value="6"/>
</dbReference>
<evidence type="ECO:0000256" key="13">
    <source>
        <dbReference type="SAM" id="Phobius"/>
    </source>
</evidence>
<evidence type="ECO:0000256" key="5">
    <source>
        <dbReference type="ARBA" id="ARBA00022729"/>
    </source>
</evidence>
<keyword evidence="8" id="KW-0130">Cell adhesion</keyword>
<name>A0ABD1ISU0_9TELE</name>
<dbReference type="EMBL" id="JBHFQA010000024">
    <property type="protein sequence ID" value="KAL2077296.1"/>
    <property type="molecule type" value="Genomic_DNA"/>
</dbReference>
<evidence type="ECO:0000256" key="14">
    <source>
        <dbReference type="SAM" id="SignalP"/>
    </source>
</evidence>
<dbReference type="InterPro" id="IPR015919">
    <property type="entry name" value="Cadherin-like_sf"/>
</dbReference>
<protein>
    <recommendedName>
        <fullName evidence="15">Cadherin domain-containing protein</fullName>
    </recommendedName>
</protein>
<evidence type="ECO:0000256" key="3">
    <source>
        <dbReference type="ARBA" id="ARBA00022475"/>
    </source>
</evidence>
<feature type="domain" description="Cadherin" evidence="15">
    <location>
        <begin position="239"/>
        <end position="343"/>
    </location>
</feature>
<dbReference type="GO" id="GO:0009653">
    <property type="term" value="P:anatomical structure morphogenesis"/>
    <property type="evidence" value="ECO:0007669"/>
    <property type="project" value="UniProtKB-ARBA"/>
</dbReference>
<dbReference type="Pfam" id="PF08266">
    <property type="entry name" value="Cadherin_2"/>
    <property type="match status" value="1"/>
</dbReference>
<feature type="domain" description="Cadherin" evidence="15">
    <location>
        <begin position="449"/>
        <end position="558"/>
    </location>
</feature>
<dbReference type="GO" id="GO:0005886">
    <property type="term" value="C:plasma membrane"/>
    <property type="evidence" value="ECO:0007669"/>
    <property type="project" value="UniProtKB-SubCell"/>
</dbReference>
<evidence type="ECO:0000256" key="7">
    <source>
        <dbReference type="ARBA" id="ARBA00022837"/>
    </source>
</evidence>
<dbReference type="CDD" id="cd11304">
    <property type="entry name" value="Cadherin_repeat"/>
    <property type="match status" value="5"/>
</dbReference>
<keyword evidence="6" id="KW-0677">Repeat</keyword>
<comment type="caution">
    <text evidence="16">The sequence shown here is derived from an EMBL/GenBank/DDBJ whole genome shotgun (WGS) entry which is preliminary data.</text>
</comment>
<dbReference type="PROSITE" id="PS00232">
    <property type="entry name" value="CADHERIN_1"/>
    <property type="match status" value="3"/>
</dbReference>
<evidence type="ECO:0000256" key="11">
    <source>
        <dbReference type="ARBA" id="ARBA00023180"/>
    </source>
</evidence>
<keyword evidence="9 13" id="KW-1133">Transmembrane helix</keyword>
<feature type="signal peptide" evidence="14">
    <location>
        <begin position="1"/>
        <end position="25"/>
    </location>
</feature>
<keyword evidence="17" id="KW-1185">Reference proteome</keyword>
<dbReference type="GO" id="GO:0007155">
    <property type="term" value="P:cell adhesion"/>
    <property type="evidence" value="ECO:0007669"/>
    <property type="project" value="UniProtKB-KW"/>
</dbReference>
<gene>
    <name evidence="16" type="ORF">ACEWY4_026800</name>
</gene>
<dbReference type="FunFam" id="2.60.40.60:FF:000004">
    <property type="entry name" value="Protocadherin 1 gamma 2"/>
    <property type="match status" value="1"/>
</dbReference>
<feature type="domain" description="Cadherin" evidence="15">
    <location>
        <begin position="352"/>
        <end position="448"/>
    </location>
</feature>
<feature type="domain" description="Cadherin" evidence="15">
    <location>
        <begin position="23"/>
        <end position="129"/>
    </location>
</feature>
<dbReference type="FunFam" id="2.60.40.60:FF:000007">
    <property type="entry name" value="Protocadherin alpha 2"/>
    <property type="match status" value="1"/>
</dbReference>
<evidence type="ECO:0000256" key="2">
    <source>
        <dbReference type="ARBA" id="ARBA00004251"/>
    </source>
</evidence>
<dbReference type="InterPro" id="IPR013164">
    <property type="entry name" value="Cadherin_N"/>
</dbReference>
<evidence type="ECO:0000256" key="12">
    <source>
        <dbReference type="PROSITE-ProRule" id="PRU00043"/>
    </source>
</evidence>
<reference evidence="16 17" key="1">
    <citation type="submission" date="2024-09" db="EMBL/GenBank/DDBJ databases">
        <title>A chromosome-level genome assembly of Gray's grenadier anchovy, Coilia grayii.</title>
        <authorList>
            <person name="Fu Z."/>
        </authorList>
    </citation>
    <scope>NUCLEOTIDE SEQUENCE [LARGE SCALE GENOMIC DNA]</scope>
    <source>
        <strain evidence="16">G4</strain>
        <tissue evidence="16">Muscle</tissue>
    </source>
</reference>